<dbReference type="Proteomes" id="UP000239866">
    <property type="component" value="Unassembled WGS sequence"/>
</dbReference>
<dbReference type="EMBL" id="PXNP01000081">
    <property type="protein sequence ID" value="PSF06221.1"/>
    <property type="molecule type" value="Genomic_DNA"/>
</dbReference>
<gene>
    <name evidence="2" type="ORF">C7H09_10830</name>
</gene>
<feature type="chain" id="PRO_5015529289" evidence="1">
    <location>
        <begin position="23"/>
        <end position="71"/>
    </location>
</feature>
<organism evidence="2 3">
    <name type="scientific">Marinobacter fuscus</name>
    <dbReference type="NCBI Taxonomy" id="2109942"/>
    <lineage>
        <taxon>Bacteria</taxon>
        <taxon>Pseudomonadati</taxon>
        <taxon>Pseudomonadota</taxon>
        <taxon>Gammaproteobacteria</taxon>
        <taxon>Pseudomonadales</taxon>
        <taxon>Marinobacteraceae</taxon>
        <taxon>Marinobacter</taxon>
    </lineage>
</organism>
<dbReference type="AlphaFoldDB" id="A0A2T1K7U0"/>
<keyword evidence="3" id="KW-1185">Reference proteome</keyword>
<proteinExistence type="predicted"/>
<feature type="signal peptide" evidence="1">
    <location>
        <begin position="1"/>
        <end position="22"/>
    </location>
</feature>
<name>A0A2T1K7U0_9GAMM</name>
<accession>A0A2T1K7U0</accession>
<keyword evidence="1" id="KW-0732">Signal</keyword>
<evidence type="ECO:0000313" key="2">
    <source>
        <dbReference type="EMBL" id="PSF06221.1"/>
    </source>
</evidence>
<evidence type="ECO:0000256" key="1">
    <source>
        <dbReference type="SAM" id="SignalP"/>
    </source>
</evidence>
<evidence type="ECO:0000313" key="3">
    <source>
        <dbReference type="Proteomes" id="UP000239866"/>
    </source>
</evidence>
<protein>
    <submittedName>
        <fullName evidence="2">Uncharacterized protein</fullName>
    </submittedName>
</protein>
<comment type="caution">
    <text evidence="2">The sequence shown here is derived from an EMBL/GenBank/DDBJ whole genome shotgun (WGS) entry which is preliminary data.</text>
</comment>
<sequence>MYKLVASSIILLMLSLSGTGHASMSYECWAYVNGSPSKMIHVSADKVSNAKKLAKKRMDKSKIKYDYIECK</sequence>
<reference evidence="2 3" key="1">
    <citation type="submission" date="2018-03" db="EMBL/GenBank/DDBJ databases">
        <title>Marinobacter brunus sp. nov., a marine bacterium of Gamma-proteobacteria isolated from the surface seawater of the South China Sea.</title>
        <authorList>
            <person name="Cheng H."/>
            <person name="Wu Y.-H."/>
            <person name="Xamxidin M."/>
            <person name="Xu X.-W."/>
        </authorList>
    </citation>
    <scope>NUCLEOTIDE SEQUENCE [LARGE SCALE GENOMIC DNA]</scope>
    <source>
        <strain evidence="2 3">NH169-3</strain>
    </source>
</reference>